<gene>
    <name evidence="2" type="ORF">OS493_009149</name>
</gene>
<protein>
    <submittedName>
        <fullName evidence="2">Uncharacterized protein</fullName>
    </submittedName>
</protein>
<feature type="chain" id="PRO_5040781064" evidence="1">
    <location>
        <begin position="22"/>
        <end position="72"/>
    </location>
</feature>
<evidence type="ECO:0000313" key="2">
    <source>
        <dbReference type="EMBL" id="KAJ7373827.1"/>
    </source>
</evidence>
<evidence type="ECO:0000313" key="3">
    <source>
        <dbReference type="Proteomes" id="UP001163046"/>
    </source>
</evidence>
<organism evidence="2 3">
    <name type="scientific">Desmophyllum pertusum</name>
    <dbReference type="NCBI Taxonomy" id="174260"/>
    <lineage>
        <taxon>Eukaryota</taxon>
        <taxon>Metazoa</taxon>
        <taxon>Cnidaria</taxon>
        <taxon>Anthozoa</taxon>
        <taxon>Hexacorallia</taxon>
        <taxon>Scleractinia</taxon>
        <taxon>Caryophylliina</taxon>
        <taxon>Caryophylliidae</taxon>
        <taxon>Desmophyllum</taxon>
    </lineage>
</organism>
<evidence type="ECO:0000256" key="1">
    <source>
        <dbReference type="SAM" id="SignalP"/>
    </source>
</evidence>
<accession>A0A9X0CRY4</accession>
<dbReference type="EMBL" id="MU826829">
    <property type="protein sequence ID" value="KAJ7373827.1"/>
    <property type="molecule type" value="Genomic_DNA"/>
</dbReference>
<reference evidence="2" key="1">
    <citation type="submission" date="2023-01" db="EMBL/GenBank/DDBJ databases">
        <title>Genome assembly of the deep-sea coral Lophelia pertusa.</title>
        <authorList>
            <person name="Herrera S."/>
            <person name="Cordes E."/>
        </authorList>
    </citation>
    <scope>NUCLEOTIDE SEQUENCE</scope>
    <source>
        <strain evidence="2">USNM1676648</strain>
        <tissue evidence="2">Polyp</tissue>
    </source>
</reference>
<keyword evidence="1" id="KW-0732">Signal</keyword>
<feature type="signal peptide" evidence="1">
    <location>
        <begin position="1"/>
        <end position="21"/>
    </location>
</feature>
<keyword evidence="3" id="KW-1185">Reference proteome</keyword>
<proteinExistence type="predicted"/>
<dbReference type="AlphaFoldDB" id="A0A9X0CRY4"/>
<comment type="caution">
    <text evidence="2">The sequence shown here is derived from an EMBL/GenBank/DDBJ whole genome shotgun (WGS) entry which is preliminary data.</text>
</comment>
<sequence length="72" mass="8243">MAYRYTFAVLFIFCLVAAVMSMPADRISPKMKRSIECWDIVGAECSEQKPCAVCYKWGINYSCKRCGYHSLT</sequence>
<dbReference type="Proteomes" id="UP001163046">
    <property type="component" value="Unassembled WGS sequence"/>
</dbReference>
<name>A0A9X0CRY4_9CNID</name>